<evidence type="ECO:0000313" key="3">
    <source>
        <dbReference type="Proteomes" id="UP000002497"/>
    </source>
</evidence>
<dbReference type="HOGENOM" id="CLU_1610609_0_0_1"/>
<feature type="compositionally biased region" description="Polar residues" evidence="1">
    <location>
        <begin position="145"/>
        <end position="165"/>
    </location>
</feature>
<feature type="region of interest" description="Disordered" evidence="1">
    <location>
        <begin position="144"/>
        <end position="165"/>
    </location>
</feature>
<proteinExistence type="predicted"/>
<protein>
    <submittedName>
        <fullName evidence="2">Uncharacterized protein</fullName>
    </submittedName>
</protein>
<reference evidence="3" key="2">
    <citation type="submission" date="2010-03" db="EMBL/GenBank/DDBJ databases">
        <title>The genome sequence of Coccidioides posadasii strain Silveira.</title>
        <authorList>
            <consortium name="The Broad Institute Genome Sequencing Center for Infectious Disease"/>
            <person name="Neafsey D."/>
            <person name="Orbach M."/>
            <person name="Henn M.R."/>
            <person name="Cole G.T."/>
            <person name="Galgiani J."/>
            <person name="Gardner M.J."/>
            <person name="Kirkland T.N."/>
            <person name="Taylor J.W."/>
            <person name="Young S.K."/>
            <person name="Zeng Q."/>
            <person name="Koehrsen M."/>
            <person name="Alvarado L."/>
            <person name="Berlin A."/>
            <person name="Borenstein D."/>
            <person name="Chapman S.B."/>
            <person name="Chen Z."/>
            <person name="Engels R."/>
            <person name="Freedman E."/>
            <person name="Gellesch M."/>
            <person name="Goldberg J."/>
            <person name="Griggs A."/>
            <person name="Gujja S."/>
            <person name="Heilman E."/>
            <person name="Heiman D."/>
            <person name="Howarth C."/>
            <person name="Jen D."/>
            <person name="Larson L."/>
            <person name="Mehta T."/>
            <person name="Neiman D."/>
            <person name="Park D."/>
            <person name="Pearson M."/>
            <person name="Richards J."/>
            <person name="Roberts A."/>
            <person name="Saif S."/>
            <person name="Shea T."/>
            <person name="Shenoy N."/>
            <person name="Sisk P."/>
            <person name="Stolte C."/>
            <person name="Sykes S."/>
            <person name="Walk T."/>
            <person name="White J."/>
            <person name="Yandava C."/>
            <person name="Haas B."/>
            <person name="Nusbaum C."/>
            <person name="Birren B."/>
        </authorList>
    </citation>
    <scope>NUCLEOTIDE SEQUENCE [LARGE SCALE GENOMIC DNA]</scope>
    <source>
        <strain evidence="3">RMSCC 757 / Silveira</strain>
    </source>
</reference>
<name>E9D622_COCPS</name>
<dbReference type="VEuPathDB" id="FungiDB:CPSG_05052"/>
<reference evidence="3" key="1">
    <citation type="journal article" date="2010" name="Genome Res.">
        <title>Population genomic sequencing of Coccidioides fungi reveals recent hybridization and transposon control.</title>
        <authorList>
            <person name="Neafsey D.E."/>
            <person name="Barker B.M."/>
            <person name="Sharpton T.J."/>
            <person name="Stajich J.E."/>
            <person name="Park D.J."/>
            <person name="Whiston E."/>
            <person name="Hung C.-Y."/>
            <person name="McMahan C."/>
            <person name="White J."/>
            <person name="Sykes S."/>
            <person name="Heiman D."/>
            <person name="Young S."/>
            <person name="Zeng Q."/>
            <person name="Abouelleil A."/>
            <person name="Aftuck L."/>
            <person name="Bessette D."/>
            <person name="Brown A."/>
            <person name="FitzGerald M."/>
            <person name="Lui A."/>
            <person name="Macdonald J.P."/>
            <person name="Priest M."/>
            <person name="Orbach M.J."/>
            <person name="Galgiani J.N."/>
            <person name="Kirkland T.N."/>
            <person name="Cole G.T."/>
            <person name="Birren B.W."/>
            <person name="Henn M.R."/>
            <person name="Taylor J.W."/>
            <person name="Rounsley S.D."/>
        </authorList>
    </citation>
    <scope>NUCLEOTIDE SEQUENCE [LARGE SCALE GENOMIC DNA]</scope>
    <source>
        <strain evidence="3">RMSCC 757 / Silveira</strain>
    </source>
</reference>
<dbReference type="AlphaFoldDB" id="E9D622"/>
<sequence length="165" mass="17998">MCVGSPIESCLSLLLETESPELREAKAFKAGYRFPSPSEEETSAGRRKRKADGRRMEKFEDVSLNWHGRKRGQASILLACLNALSPPETMDGHLPSVKDEVPQKYILSDIPSSYNRLPCVGLGPNPKPPAVQAEQWPSSRIKVFESQQSSTGNKSSACPPGSSSP</sequence>
<evidence type="ECO:0000313" key="2">
    <source>
        <dbReference type="EMBL" id="EFW18365.1"/>
    </source>
</evidence>
<evidence type="ECO:0000256" key="1">
    <source>
        <dbReference type="SAM" id="MobiDB-lite"/>
    </source>
</evidence>
<dbReference type="EMBL" id="GL636492">
    <property type="protein sequence ID" value="EFW18365.1"/>
    <property type="molecule type" value="Genomic_DNA"/>
</dbReference>
<accession>E9D622</accession>
<organism evidence="3">
    <name type="scientific">Coccidioides posadasii (strain RMSCC 757 / Silveira)</name>
    <name type="common">Valley fever fungus</name>
    <dbReference type="NCBI Taxonomy" id="443226"/>
    <lineage>
        <taxon>Eukaryota</taxon>
        <taxon>Fungi</taxon>
        <taxon>Dikarya</taxon>
        <taxon>Ascomycota</taxon>
        <taxon>Pezizomycotina</taxon>
        <taxon>Eurotiomycetes</taxon>
        <taxon>Eurotiomycetidae</taxon>
        <taxon>Onygenales</taxon>
        <taxon>Onygenaceae</taxon>
        <taxon>Coccidioides</taxon>
    </lineage>
</organism>
<gene>
    <name evidence="2" type="ORF">CPSG_05052</name>
</gene>
<feature type="region of interest" description="Disordered" evidence="1">
    <location>
        <begin position="30"/>
        <end position="54"/>
    </location>
</feature>
<dbReference type="Proteomes" id="UP000002497">
    <property type="component" value="Unassembled WGS sequence"/>
</dbReference>
<keyword evidence="3" id="KW-1185">Reference proteome</keyword>